<feature type="compositionally biased region" description="Basic residues" evidence="1">
    <location>
        <begin position="12"/>
        <end position="25"/>
    </location>
</feature>
<dbReference type="Proteomes" id="UP000190648">
    <property type="component" value="Unassembled WGS sequence"/>
</dbReference>
<dbReference type="AlphaFoldDB" id="A0A1V4JZQ9"/>
<organism evidence="2 3">
    <name type="scientific">Patagioenas fasciata monilis</name>
    <dbReference type="NCBI Taxonomy" id="372326"/>
    <lineage>
        <taxon>Eukaryota</taxon>
        <taxon>Metazoa</taxon>
        <taxon>Chordata</taxon>
        <taxon>Craniata</taxon>
        <taxon>Vertebrata</taxon>
        <taxon>Euteleostomi</taxon>
        <taxon>Archelosauria</taxon>
        <taxon>Archosauria</taxon>
        <taxon>Dinosauria</taxon>
        <taxon>Saurischia</taxon>
        <taxon>Theropoda</taxon>
        <taxon>Coelurosauria</taxon>
        <taxon>Aves</taxon>
        <taxon>Neognathae</taxon>
        <taxon>Neoaves</taxon>
        <taxon>Columbimorphae</taxon>
        <taxon>Columbiformes</taxon>
        <taxon>Columbidae</taxon>
        <taxon>Patagioenas</taxon>
    </lineage>
</organism>
<gene>
    <name evidence="2" type="ORF">AV530_006896</name>
</gene>
<dbReference type="EMBL" id="LSYS01005347">
    <property type="protein sequence ID" value="OPJ77603.1"/>
    <property type="molecule type" value="Genomic_DNA"/>
</dbReference>
<reference evidence="2 3" key="1">
    <citation type="submission" date="2016-02" db="EMBL/GenBank/DDBJ databases">
        <title>Band-tailed pigeon sequencing and assembly.</title>
        <authorList>
            <person name="Soares A.E."/>
            <person name="Novak B.J."/>
            <person name="Rice E.S."/>
            <person name="O'Connell B."/>
            <person name="Chang D."/>
            <person name="Weber S."/>
            <person name="Shapiro B."/>
        </authorList>
    </citation>
    <scope>NUCLEOTIDE SEQUENCE [LARGE SCALE GENOMIC DNA]</scope>
    <source>
        <strain evidence="2">BTP2013</strain>
        <tissue evidence="2">Blood</tissue>
    </source>
</reference>
<keyword evidence="3" id="KW-1185">Reference proteome</keyword>
<feature type="compositionally biased region" description="Gly residues" evidence="1">
    <location>
        <begin position="31"/>
        <end position="43"/>
    </location>
</feature>
<name>A0A1V4JZQ9_PATFA</name>
<evidence type="ECO:0000313" key="3">
    <source>
        <dbReference type="Proteomes" id="UP000190648"/>
    </source>
</evidence>
<feature type="compositionally biased region" description="Basic and acidic residues" evidence="1">
    <location>
        <begin position="44"/>
        <end position="58"/>
    </location>
</feature>
<protein>
    <submittedName>
        <fullName evidence="2">Uncharacterized protein</fullName>
    </submittedName>
</protein>
<evidence type="ECO:0000256" key="1">
    <source>
        <dbReference type="SAM" id="MobiDB-lite"/>
    </source>
</evidence>
<sequence length="107" mass="10983">METPTAPGGKGRPGRGQRSAGKRRNTAGEPGRSGPGSPAGGGGTEREATGQRPEEWVYRRPPAPKLQRLHRCCSLQSVPSSCVTETTNGGVGGAGLMCVMLLGVEPS</sequence>
<comment type="caution">
    <text evidence="2">The sequence shown here is derived from an EMBL/GenBank/DDBJ whole genome shotgun (WGS) entry which is preliminary data.</text>
</comment>
<proteinExistence type="predicted"/>
<evidence type="ECO:0000313" key="2">
    <source>
        <dbReference type="EMBL" id="OPJ77603.1"/>
    </source>
</evidence>
<accession>A0A1V4JZQ9</accession>
<feature type="region of interest" description="Disordered" evidence="1">
    <location>
        <begin position="1"/>
        <end position="62"/>
    </location>
</feature>